<keyword evidence="2" id="KW-1185">Reference proteome</keyword>
<reference evidence="1 2" key="1">
    <citation type="submission" date="2020-02" db="EMBL/GenBank/DDBJ databases">
        <authorList>
            <person name="Ma Q."/>
            <person name="Huang Y."/>
            <person name="Song X."/>
            <person name="Pei D."/>
        </authorList>
    </citation>
    <scope>NUCLEOTIDE SEQUENCE [LARGE SCALE GENOMIC DNA]</scope>
    <source>
        <strain evidence="1">Sxm20200214</strain>
        <tissue evidence="1">Leaf</tissue>
    </source>
</reference>
<dbReference type="EMBL" id="JAAMPC010000015">
    <property type="protein sequence ID" value="KAG2256130.1"/>
    <property type="molecule type" value="Genomic_DNA"/>
</dbReference>
<evidence type="ECO:0000313" key="2">
    <source>
        <dbReference type="Proteomes" id="UP000886595"/>
    </source>
</evidence>
<dbReference type="Proteomes" id="UP000886595">
    <property type="component" value="Unassembled WGS sequence"/>
</dbReference>
<sequence length="120" mass="13226">MFLSSKEFEANSDLSGNLYGSGGPVLNAYMLDQAANEFYNSLQTPTVRLVTTVNTKRIGAQNQEVAVMVNASEVTKAVTLTIRDIFAFLKQEPAQIRLLRGMSSEETLSVTREFLLRSSS</sequence>
<evidence type="ECO:0000313" key="1">
    <source>
        <dbReference type="EMBL" id="KAG2256130.1"/>
    </source>
</evidence>
<dbReference type="AlphaFoldDB" id="A0A8X7PR75"/>
<gene>
    <name evidence="1" type="ORF">Bca52824_075424</name>
</gene>
<comment type="caution">
    <text evidence="1">The sequence shown here is derived from an EMBL/GenBank/DDBJ whole genome shotgun (WGS) entry which is preliminary data.</text>
</comment>
<protein>
    <submittedName>
        <fullName evidence="1">Uncharacterized protein</fullName>
    </submittedName>
</protein>
<organism evidence="1 2">
    <name type="scientific">Brassica carinata</name>
    <name type="common">Ethiopian mustard</name>
    <name type="synonym">Abyssinian cabbage</name>
    <dbReference type="NCBI Taxonomy" id="52824"/>
    <lineage>
        <taxon>Eukaryota</taxon>
        <taxon>Viridiplantae</taxon>
        <taxon>Streptophyta</taxon>
        <taxon>Embryophyta</taxon>
        <taxon>Tracheophyta</taxon>
        <taxon>Spermatophyta</taxon>
        <taxon>Magnoliopsida</taxon>
        <taxon>eudicotyledons</taxon>
        <taxon>Gunneridae</taxon>
        <taxon>Pentapetalae</taxon>
        <taxon>rosids</taxon>
        <taxon>malvids</taxon>
        <taxon>Brassicales</taxon>
        <taxon>Brassicaceae</taxon>
        <taxon>Brassiceae</taxon>
        <taxon>Brassica</taxon>
    </lineage>
</organism>
<name>A0A8X7PR75_BRACI</name>
<accession>A0A8X7PR75</accession>
<dbReference type="OrthoDB" id="10491291at2759"/>
<proteinExistence type="predicted"/>